<dbReference type="PANTHER" id="PTHR35007:SF4">
    <property type="entry name" value="CONSERVED TRANSMEMBRANE PROTEIN-RELATED"/>
    <property type="match status" value="1"/>
</dbReference>
<gene>
    <name evidence="8" type="ORF">CJEDD_00915</name>
</gene>
<feature type="transmembrane region" description="Helical" evidence="6">
    <location>
        <begin position="190"/>
        <end position="215"/>
    </location>
</feature>
<keyword evidence="4 6" id="KW-1133">Transmembrane helix</keyword>
<dbReference type="InterPro" id="IPR018076">
    <property type="entry name" value="T2SS_GspF_dom"/>
</dbReference>
<dbReference type="PANTHER" id="PTHR35007">
    <property type="entry name" value="INTEGRAL MEMBRANE PROTEIN-RELATED"/>
    <property type="match status" value="1"/>
</dbReference>
<evidence type="ECO:0000256" key="4">
    <source>
        <dbReference type="ARBA" id="ARBA00022989"/>
    </source>
</evidence>
<evidence type="ECO:0000313" key="8">
    <source>
        <dbReference type="EMBL" id="WCZ37811.1"/>
    </source>
</evidence>
<accession>A0ABY7UGE7</accession>
<feature type="domain" description="Type II secretion system protein GspF" evidence="7">
    <location>
        <begin position="90"/>
        <end position="213"/>
    </location>
</feature>
<dbReference type="EMBL" id="CP063194">
    <property type="protein sequence ID" value="WCZ37811.1"/>
    <property type="molecule type" value="Genomic_DNA"/>
</dbReference>
<evidence type="ECO:0000259" key="7">
    <source>
        <dbReference type="Pfam" id="PF00482"/>
    </source>
</evidence>
<comment type="subcellular location">
    <subcellularLocation>
        <location evidence="1">Cell membrane</location>
        <topology evidence="1">Multi-pass membrane protein</topology>
    </subcellularLocation>
</comment>
<reference evidence="8 9" key="1">
    <citation type="submission" date="2020-10" db="EMBL/GenBank/DDBJ databases">
        <title>Complete genome sequence of Corynebacterium jeddahense DSM 45997, type strain of Corynebacterium jeddahense.</title>
        <authorList>
            <person name="Busche T."/>
            <person name="Kalinowski J."/>
            <person name="Ruckert C."/>
        </authorList>
    </citation>
    <scope>NUCLEOTIDE SEQUENCE [LARGE SCALE GENOMIC DNA]</scope>
    <source>
        <strain evidence="8 9">DSM 45997</strain>
    </source>
</reference>
<evidence type="ECO:0000256" key="1">
    <source>
        <dbReference type="ARBA" id="ARBA00004651"/>
    </source>
</evidence>
<dbReference type="RefSeq" id="WP_042409161.1">
    <property type="nucleotide sequence ID" value="NZ_CBYN010000111.1"/>
</dbReference>
<protein>
    <recommendedName>
        <fullName evidence="7">Type II secretion system protein GspF domain-containing protein</fullName>
    </recommendedName>
</protein>
<feature type="transmembrane region" description="Helical" evidence="6">
    <location>
        <begin position="32"/>
        <end position="51"/>
    </location>
</feature>
<dbReference type="Proteomes" id="UP001218071">
    <property type="component" value="Chromosome"/>
</dbReference>
<keyword evidence="5 6" id="KW-0472">Membrane</keyword>
<sequence>MTAPFLLAAAAAAAAPPPPAARVDTQPARRRPAPRAIPAAVALVVAAALVVDRASLVFAASMAAAAAVHAVAARREAAAAARRSQAAAAFLGHLATNLEAGAAPPVALARAADHLPADAPPELAGDVARLKHHARTGAGVGAFTADTPELARLGVLWALSATRGVPLARLAAAARDEIDHANRHRAATRAALAGPQTTAVVLALLPLAGVLMGTAMGANPVAFLVGGGLGGVLLTVGTALVCAGVVVSQRIIQGAAS</sequence>
<name>A0ABY7UGE7_9CORY</name>
<evidence type="ECO:0000256" key="2">
    <source>
        <dbReference type="ARBA" id="ARBA00022475"/>
    </source>
</evidence>
<evidence type="ECO:0000256" key="6">
    <source>
        <dbReference type="SAM" id="Phobius"/>
    </source>
</evidence>
<proteinExistence type="predicted"/>
<keyword evidence="2" id="KW-1003">Cell membrane</keyword>
<evidence type="ECO:0000256" key="5">
    <source>
        <dbReference type="ARBA" id="ARBA00023136"/>
    </source>
</evidence>
<keyword evidence="9" id="KW-1185">Reference proteome</keyword>
<organism evidence="8 9">
    <name type="scientific">Corynebacterium jeddahense</name>
    <dbReference type="NCBI Taxonomy" id="1414719"/>
    <lineage>
        <taxon>Bacteria</taxon>
        <taxon>Bacillati</taxon>
        <taxon>Actinomycetota</taxon>
        <taxon>Actinomycetes</taxon>
        <taxon>Mycobacteriales</taxon>
        <taxon>Corynebacteriaceae</taxon>
        <taxon>Corynebacterium</taxon>
    </lineage>
</organism>
<dbReference type="Pfam" id="PF00482">
    <property type="entry name" value="T2SSF"/>
    <property type="match status" value="1"/>
</dbReference>
<evidence type="ECO:0000313" key="9">
    <source>
        <dbReference type="Proteomes" id="UP001218071"/>
    </source>
</evidence>
<evidence type="ECO:0000256" key="3">
    <source>
        <dbReference type="ARBA" id="ARBA00022692"/>
    </source>
</evidence>
<feature type="transmembrane region" description="Helical" evidence="6">
    <location>
        <begin position="221"/>
        <end position="247"/>
    </location>
</feature>
<keyword evidence="3 6" id="KW-0812">Transmembrane</keyword>